<dbReference type="PANTHER" id="PTHR41386:SF1">
    <property type="entry name" value="MEMBRANE PROTEIN"/>
    <property type="match status" value="1"/>
</dbReference>
<dbReference type="RefSeq" id="WP_289453843.1">
    <property type="nucleotide sequence ID" value="NZ_JAUCGQ010000001.1"/>
</dbReference>
<organism evidence="3 4">
    <name type="scientific">Cellulomonas alba</name>
    <dbReference type="NCBI Taxonomy" id="3053467"/>
    <lineage>
        <taxon>Bacteria</taxon>
        <taxon>Bacillati</taxon>
        <taxon>Actinomycetota</taxon>
        <taxon>Actinomycetes</taxon>
        <taxon>Micrococcales</taxon>
        <taxon>Cellulomonadaceae</taxon>
        <taxon>Cellulomonas</taxon>
    </lineage>
</organism>
<feature type="compositionally biased region" description="Acidic residues" evidence="1">
    <location>
        <begin position="157"/>
        <end position="169"/>
    </location>
</feature>
<comment type="caution">
    <text evidence="3">The sequence shown here is derived from an EMBL/GenBank/DDBJ whole genome shotgun (WGS) entry which is preliminary data.</text>
</comment>
<evidence type="ECO:0000256" key="2">
    <source>
        <dbReference type="SAM" id="Phobius"/>
    </source>
</evidence>
<protein>
    <submittedName>
        <fullName evidence="3">DUF1003 domain-containing protein</fullName>
    </submittedName>
</protein>
<evidence type="ECO:0000256" key="1">
    <source>
        <dbReference type="SAM" id="MobiDB-lite"/>
    </source>
</evidence>
<dbReference type="InterPro" id="IPR010406">
    <property type="entry name" value="DUF1003"/>
</dbReference>
<dbReference type="EMBL" id="JAUCGQ010000001">
    <property type="protein sequence ID" value="MDM7854202.1"/>
    <property type="molecule type" value="Genomic_DNA"/>
</dbReference>
<proteinExistence type="predicted"/>
<reference evidence="3 4" key="1">
    <citation type="submission" date="2023-06" db="EMBL/GenBank/DDBJ databases">
        <title>Cellulomonas sp. MW4 Whole genome sequence.</title>
        <authorList>
            <person name="Park S."/>
        </authorList>
    </citation>
    <scope>NUCLEOTIDE SEQUENCE [LARGE SCALE GENOMIC DNA]</scope>
    <source>
        <strain evidence="3 4">MW4</strain>
    </source>
</reference>
<sequence>MPDRRLDTPRTARRSWRPAVDQDAVGRGAEAFARFMGTGKFLLYMSAFVVVWVLINAFALFGLHWDPYPFILLNLFFSVQASYAAPLILLAQNRQDDRDRVALEQDRQQAERNLADTEFLAREMASLRIAVSEVATRDFVRSELRNLLEDLTELTEELAEDDDERDADDALATGDADDPARRAAEREAAEAKARKRAAREADRKREARAEQERKREARAEQERKREARAEHDRKREARAEQERKREARAEQDRARS</sequence>
<name>A0ABT7SDE4_9CELL</name>
<dbReference type="PANTHER" id="PTHR41386">
    <property type="entry name" value="INTEGRAL MEMBRANE PROTEIN-RELATED"/>
    <property type="match status" value="1"/>
</dbReference>
<evidence type="ECO:0000313" key="4">
    <source>
        <dbReference type="Proteomes" id="UP001529338"/>
    </source>
</evidence>
<keyword evidence="2" id="KW-1133">Transmembrane helix</keyword>
<feature type="transmembrane region" description="Helical" evidence="2">
    <location>
        <begin position="71"/>
        <end position="91"/>
    </location>
</feature>
<dbReference type="Proteomes" id="UP001529338">
    <property type="component" value="Unassembled WGS sequence"/>
</dbReference>
<dbReference type="Pfam" id="PF06210">
    <property type="entry name" value="DUF1003"/>
    <property type="match status" value="1"/>
</dbReference>
<keyword evidence="4" id="KW-1185">Reference proteome</keyword>
<accession>A0ABT7SDE4</accession>
<feature type="transmembrane region" description="Helical" evidence="2">
    <location>
        <begin position="41"/>
        <end position="65"/>
    </location>
</feature>
<feature type="compositionally biased region" description="Basic and acidic residues" evidence="1">
    <location>
        <begin position="178"/>
        <end position="256"/>
    </location>
</feature>
<keyword evidence="2" id="KW-0812">Transmembrane</keyword>
<evidence type="ECO:0000313" key="3">
    <source>
        <dbReference type="EMBL" id="MDM7854202.1"/>
    </source>
</evidence>
<gene>
    <name evidence="3" type="ORF">QRT04_04595</name>
</gene>
<feature type="region of interest" description="Disordered" evidence="1">
    <location>
        <begin position="157"/>
        <end position="256"/>
    </location>
</feature>
<keyword evidence="2" id="KW-0472">Membrane</keyword>